<comment type="caution">
    <text evidence="3">The sequence shown here is derived from an EMBL/GenBank/DDBJ whole genome shotgun (WGS) entry which is preliminary data.</text>
</comment>
<sequence length="262" mass="29041">MPKCDLKFNRLAFSNNSGTACSRCDSKTDCDEVTADQLHNLYVLAFSKTADPEQCFRNISLAHLTKGFACRYHEEIVAKHGYISFIASGNAKEQSTFYTVSNCMDQCTFGCQPHEVGIYARSVLNDRHQRHLLLYNCSEPPDWFQYVIGFLIIAFIVMIFALVFWLVPYIKKKHASSPPNDESEKHTASGNSQKDPGHFQGLESRKIPKGCLDNLSPSTTTNGKTVNDAKKAENEEGENQPLNVAQGGSEKASQVSSSDAGK</sequence>
<evidence type="ECO:0000256" key="1">
    <source>
        <dbReference type="SAM" id="MobiDB-lite"/>
    </source>
</evidence>
<protein>
    <submittedName>
        <fullName evidence="3">Uncharacterized protein</fullName>
    </submittedName>
</protein>
<dbReference type="EMBL" id="AZBU02000005">
    <property type="protein sequence ID" value="TKR77405.1"/>
    <property type="molecule type" value="Genomic_DNA"/>
</dbReference>
<dbReference type="Proteomes" id="UP000298663">
    <property type="component" value="Unassembled WGS sequence"/>
</dbReference>
<keyword evidence="4" id="KW-1185">Reference proteome</keyword>
<organism evidence="3 4">
    <name type="scientific">Steinernema carpocapsae</name>
    <name type="common">Entomopathogenic nematode</name>
    <dbReference type="NCBI Taxonomy" id="34508"/>
    <lineage>
        <taxon>Eukaryota</taxon>
        <taxon>Metazoa</taxon>
        <taxon>Ecdysozoa</taxon>
        <taxon>Nematoda</taxon>
        <taxon>Chromadorea</taxon>
        <taxon>Rhabditida</taxon>
        <taxon>Tylenchina</taxon>
        <taxon>Panagrolaimomorpha</taxon>
        <taxon>Strongyloidoidea</taxon>
        <taxon>Steinernematidae</taxon>
        <taxon>Steinernema</taxon>
    </lineage>
</organism>
<dbReference type="AlphaFoldDB" id="A0A4V6A208"/>
<gene>
    <name evidence="3" type="ORF">L596_018387</name>
</gene>
<feature type="compositionally biased region" description="Polar residues" evidence="1">
    <location>
        <begin position="215"/>
        <end position="225"/>
    </location>
</feature>
<dbReference type="PROSITE" id="PS51257">
    <property type="entry name" value="PROKAR_LIPOPROTEIN"/>
    <property type="match status" value="1"/>
</dbReference>
<feature type="region of interest" description="Disordered" evidence="1">
    <location>
        <begin position="176"/>
        <end position="262"/>
    </location>
</feature>
<keyword evidence="2" id="KW-0812">Transmembrane</keyword>
<feature type="compositionally biased region" description="Polar residues" evidence="1">
    <location>
        <begin position="251"/>
        <end position="262"/>
    </location>
</feature>
<proteinExistence type="predicted"/>
<evidence type="ECO:0000256" key="2">
    <source>
        <dbReference type="SAM" id="Phobius"/>
    </source>
</evidence>
<reference evidence="3 4" key="1">
    <citation type="journal article" date="2015" name="Genome Biol.">
        <title>Comparative genomics of Steinernema reveals deeply conserved gene regulatory networks.</title>
        <authorList>
            <person name="Dillman A.R."/>
            <person name="Macchietto M."/>
            <person name="Porter C.F."/>
            <person name="Rogers A."/>
            <person name="Williams B."/>
            <person name="Antoshechkin I."/>
            <person name="Lee M.M."/>
            <person name="Goodwin Z."/>
            <person name="Lu X."/>
            <person name="Lewis E.E."/>
            <person name="Goodrich-Blair H."/>
            <person name="Stock S.P."/>
            <person name="Adams B.J."/>
            <person name="Sternberg P.W."/>
            <person name="Mortazavi A."/>
        </authorList>
    </citation>
    <scope>NUCLEOTIDE SEQUENCE [LARGE SCALE GENOMIC DNA]</scope>
    <source>
        <strain evidence="3 4">ALL</strain>
    </source>
</reference>
<evidence type="ECO:0000313" key="3">
    <source>
        <dbReference type="EMBL" id="TKR77405.1"/>
    </source>
</evidence>
<evidence type="ECO:0000313" key="4">
    <source>
        <dbReference type="Proteomes" id="UP000298663"/>
    </source>
</evidence>
<feature type="transmembrane region" description="Helical" evidence="2">
    <location>
        <begin position="143"/>
        <end position="167"/>
    </location>
</feature>
<keyword evidence="2" id="KW-0472">Membrane</keyword>
<name>A0A4V6A208_STECR</name>
<reference evidence="3 4" key="2">
    <citation type="journal article" date="2019" name="G3 (Bethesda)">
        <title>Hybrid Assembly of the Genome of the Entomopathogenic Nematode Steinernema carpocapsae Identifies the X-Chromosome.</title>
        <authorList>
            <person name="Serra L."/>
            <person name="Macchietto M."/>
            <person name="Macias-Munoz A."/>
            <person name="McGill C.J."/>
            <person name="Rodriguez I.M."/>
            <person name="Rodriguez B."/>
            <person name="Murad R."/>
            <person name="Mortazavi A."/>
        </authorList>
    </citation>
    <scope>NUCLEOTIDE SEQUENCE [LARGE SCALE GENOMIC DNA]</scope>
    <source>
        <strain evidence="3 4">ALL</strain>
    </source>
</reference>
<accession>A0A4V6A208</accession>
<keyword evidence="2" id="KW-1133">Transmembrane helix</keyword>